<dbReference type="RefSeq" id="WP_238293655.1">
    <property type="nucleotide sequence ID" value="NZ_BPQS01000074.1"/>
</dbReference>
<name>A0ABT8AHQ7_9HYPH</name>
<comment type="caution">
    <text evidence="5">The sequence shown here is derived from an EMBL/GenBank/DDBJ whole genome shotgun (WGS) entry which is preliminary data.</text>
</comment>
<dbReference type="InterPro" id="IPR010992">
    <property type="entry name" value="IHF-like_DNA-bd_dom_sf"/>
</dbReference>
<comment type="similarity">
    <text evidence="1 3">Belongs to the bacterial histone-like protein family.</text>
</comment>
<sequence>MIQSELVTRLAAQNPHLLTKEAEAVPDTILEGIAEALAVGDRIELRDFGTFSIRDRDARTEFDAAFDVLSGPEESAGRADWDDPKERVIVL</sequence>
<gene>
    <name evidence="5" type="ORF">QWZ18_01495</name>
</gene>
<evidence type="ECO:0000256" key="2">
    <source>
        <dbReference type="ARBA" id="ARBA00023125"/>
    </source>
</evidence>
<evidence type="ECO:0000256" key="4">
    <source>
        <dbReference type="SAM" id="MobiDB-lite"/>
    </source>
</evidence>
<dbReference type="Pfam" id="PF00216">
    <property type="entry name" value="Bac_DNA_binding"/>
    <property type="match status" value="1"/>
</dbReference>
<dbReference type="CDD" id="cd13836">
    <property type="entry name" value="IHF_B"/>
    <property type="match status" value="1"/>
</dbReference>
<dbReference type="Gene3D" id="4.10.520.10">
    <property type="entry name" value="IHF-like DNA-binding proteins"/>
    <property type="match status" value="1"/>
</dbReference>
<keyword evidence="2 5" id="KW-0238">DNA-binding</keyword>
<keyword evidence="6" id="KW-1185">Reference proteome</keyword>
<dbReference type="SMART" id="SM00411">
    <property type="entry name" value="BHL"/>
    <property type="match status" value="1"/>
</dbReference>
<dbReference type="Proteomes" id="UP001244297">
    <property type="component" value="Unassembled WGS sequence"/>
</dbReference>
<evidence type="ECO:0000313" key="5">
    <source>
        <dbReference type="EMBL" id="MDN3569295.1"/>
    </source>
</evidence>
<protein>
    <submittedName>
        <fullName evidence="5">HU family DNA-binding protein</fullName>
    </submittedName>
</protein>
<evidence type="ECO:0000256" key="1">
    <source>
        <dbReference type="ARBA" id="ARBA00010529"/>
    </source>
</evidence>
<dbReference type="GO" id="GO:0003677">
    <property type="term" value="F:DNA binding"/>
    <property type="evidence" value="ECO:0007669"/>
    <property type="project" value="UniProtKB-KW"/>
</dbReference>
<evidence type="ECO:0000256" key="3">
    <source>
        <dbReference type="RuleBase" id="RU003939"/>
    </source>
</evidence>
<dbReference type="InterPro" id="IPR000119">
    <property type="entry name" value="Hist_DNA-bd"/>
</dbReference>
<feature type="region of interest" description="Disordered" evidence="4">
    <location>
        <begin position="72"/>
        <end position="91"/>
    </location>
</feature>
<organism evidence="5 6">
    <name type="scientific">Methylobacterium longum</name>
    <dbReference type="NCBI Taxonomy" id="767694"/>
    <lineage>
        <taxon>Bacteria</taxon>
        <taxon>Pseudomonadati</taxon>
        <taxon>Pseudomonadota</taxon>
        <taxon>Alphaproteobacteria</taxon>
        <taxon>Hyphomicrobiales</taxon>
        <taxon>Methylobacteriaceae</taxon>
        <taxon>Methylobacterium</taxon>
    </lineage>
</organism>
<feature type="compositionally biased region" description="Basic and acidic residues" evidence="4">
    <location>
        <begin position="75"/>
        <end position="91"/>
    </location>
</feature>
<proteinExistence type="inferred from homology"/>
<dbReference type="EMBL" id="JAUFPT010000003">
    <property type="protein sequence ID" value="MDN3569295.1"/>
    <property type="molecule type" value="Genomic_DNA"/>
</dbReference>
<evidence type="ECO:0000313" key="6">
    <source>
        <dbReference type="Proteomes" id="UP001244297"/>
    </source>
</evidence>
<dbReference type="SUPFAM" id="SSF47729">
    <property type="entry name" value="IHF-like DNA-binding proteins"/>
    <property type="match status" value="1"/>
</dbReference>
<accession>A0ABT8AHQ7</accession>
<reference evidence="6" key="1">
    <citation type="journal article" date="2019" name="Int. J. Syst. Evol. Microbiol.">
        <title>The Global Catalogue of Microorganisms (GCM) 10K type strain sequencing project: providing services to taxonomists for standard genome sequencing and annotation.</title>
        <authorList>
            <consortium name="The Broad Institute Genomics Platform"/>
            <consortium name="The Broad Institute Genome Sequencing Center for Infectious Disease"/>
            <person name="Wu L."/>
            <person name="Ma J."/>
        </authorList>
    </citation>
    <scope>NUCLEOTIDE SEQUENCE [LARGE SCALE GENOMIC DNA]</scope>
    <source>
        <strain evidence="6">CECT 7806</strain>
    </source>
</reference>